<keyword evidence="3" id="KW-1185">Reference proteome</keyword>
<dbReference type="PROSITE" id="PS50104">
    <property type="entry name" value="TIR"/>
    <property type="match status" value="1"/>
</dbReference>
<dbReference type="SUPFAM" id="SSF52200">
    <property type="entry name" value="Toll/Interleukin receptor TIR domain"/>
    <property type="match status" value="1"/>
</dbReference>
<dbReference type="InterPro" id="IPR000157">
    <property type="entry name" value="TIR_dom"/>
</dbReference>
<dbReference type="AlphaFoldDB" id="A0AAD9VGJ1"/>
<dbReference type="EMBL" id="JARQWQ010000002">
    <property type="protein sequence ID" value="KAK2573676.1"/>
    <property type="molecule type" value="Genomic_DNA"/>
</dbReference>
<reference evidence="2" key="1">
    <citation type="journal article" date="2023" name="G3 (Bethesda)">
        <title>Whole genome assembly and annotation of the endangered Caribbean coral Acropora cervicornis.</title>
        <authorList>
            <person name="Selwyn J.D."/>
            <person name="Vollmer S.V."/>
        </authorList>
    </citation>
    <scope>NUCLEOTIDE SEQUENCE</scope>
    <source>
        <strain evidence="2">K2</strain>
    </source>
</reference>
<accession>A0AAD9VGJ1</accession>
<sequence>MDFSTVEITPVTSSLNKYNIKIKENYGLNRRTGFWSLIFTFDYKLEKDIEVRLTNFKHSASDAWTLEVVKCNYLDISGKEKMDSFDMEDKLVNKQELYQLNECQGSQEELRKYLERNILPLVMKKIKYTRFLPQFRFFLSHKSKDKPLMRTFRNGLKFLGYQTWLDEEDMPLGRLDGALKVAVEKCDCFVAWLNQEYFESDYCKAELLHAQRNEKIILPFGVHHEIREHLTGDFEFLVHLNIYDTTTSSFFEVLRRIDDTLFNFESLNK</sequence>
<evidence type="ECO:0000259" key="1">
    <source>
        <dbReference type="PROSITE" id="PS50104"/>
    </source>
</evidence>
<gene>
    <name evidence="2" type="ORF">P5673_001359</name>
</gene>
<dbReference type="InterPro" id="IPR035897">
    <property type="entry name" value="Toll_tir_struct_dom_sf"/>
</dbReference>
<feature type="domain" description="TIR" evidence="1">
    <location>
        <begin position="133"/>
        <end position="261"/>
    </location>
</feature>
<name>A0AAD9VGJ1_ACRCE</name>
<reference evidence="2" key="2">
    <citation type="journal article" date="2023" name="Science">
        <title>Genomic signatures of disease resistance in endangered staghorn corals.</title>
        <authorList>
            <person name="Vollmer S.V."/>
            <person name="Selwyn J.D."/>
            <person name="Despard B.A."/>
            <person name="Roesel C.L."/>
        </authorList>
    </citation>
    <scope>NUCLEOTIDE SEQUENCE</scope>
    <source>
        <strain evidence="2">K2</strain>
    </source>
</reference>
<dbReference type="Proteomes" id="UP001249851">
    <property type="component" value="Unassembled WGS sequence"/>
</dbReference>
<organism evidence="2 3">
    <name type="scientific">Acropora cervicornis</name>
    <name type="common">Staghorn coral</name>
    <dbReference type="NCBI Taxonomy" id="6130"/>
    <lineage>
        <taxon>Eukaryota</taxon>
        <taxon>Metazoa</taxon>
        <taxon>Cnidaria</taxon>
        <taxon>Anthozoa</taxon>
        <taxon>Hexacorallia</taxon>
        <taxon>Scleractinia</taxon>
        <taxon>Astrocoeniina</taxon>
        <taxon>Acroporidae</taxon>
        <taxon>Acropora</taxon>
    </lineage>
</organism>
<dbReference type="Gene3D" id="3.40.50.10140">
    <property type="entry name" value="Toll/interleukin-1 receptor homology (TIR) domain"/>
    <property type="match status" value="1"/>
</dbReference>
<comment type="caution">
    <text evidence="2">The sequence shown here is derived from an EMBL/GenBank/DDBJ whole genome shotgun (WGS) entry which is preliminary data.</text>
</comment>
<protein>
    <recommendedName>
        <fullName evidence="1">TIR domain-containing protein</fullName>
    </recommendedName>
</protein>
<proteinExistence type="predicted"/>
<dbReference type="GO" id="GO:0007165">
    <property type="term" value="P:signal transduction"/>
    <property type="evidence" value="ECO:0007669"/>
    <property type="project" value="InterPro"/>
</dbReference>
<evidence type="ECO:0000313" key="2">
    <source>
        <dbReference type="EMBL" id="KAK2573676.1"/>
    </source>
</evidence>
<evidence type="ECO:0000313" key="3">
    <source>
        <dbReference type="Proteomes" id="UP001249851"/>
    </source>
</evidence>
<dbReference type="Pfam" id="PF13676">
    <property type="entry name" value="TIR_2"/>
    <property type="match status" value="1"/>
</dbReference>